<proteinExistence type="predicted"/>
<sequence>MTAVRELAGQREAHRTASKPFKTRFVVGTTIPLLVSQDLAIEPRADNLRAETFGAAMPASSTDPTTTEMIEALGERFQSGRFRFFAVARDILARFRKLGSQVTASKLLRVGHDGHSIYEPFHKFFGSLDNARPTFAAKGILSKSQLKAFQDIIDSQRRSLARSLRTSESAVLSDREVGELWKIAETDLVGEMKYFDGRGDGELSLKKAGKHFRNLLRGDSNTDAWRLADLSELGNVEKFVNEAIVRPRLNNEFAAAIKNAFAIIIGLDSNKSSIGASDSDHFLSIGIAAFEGAYAANQTEQVVLLNFFIDFLHALELDYPGEPFFDIAYSRALCFKAKILSRQSGSYSHSLSERSLVVANRTSDHRLISRDSMKATLGSSASNEGLWKLNWLNRRELPTIDGRSLLYWTLNSRDLAEKIGNHERWIRAETVRGIILLYEGDLDGAMDCVLACLKKQGAHSISDPAIAEVYQLQGRIWKAVGNGQAAHRDLDYAYELFERVGAYSFAEEAAAYKEERMA</sequence>
<dbReference type="SUPFAM" id="SSF48452">
    <property type="entry name" value="TPR-like"/>
    <property type="match status" value="1"/>
</dbReference>
<dbReference type="RefSeq" id="WP_115688302.1">
    <property type="nucleotide sequence ID" value="NZ_CP031417.1"/>
</dbReference>
<name>A0A345ZRH8_9HYPH</name>
<evidence type="ECO:0000313" key="1">
    <source>
        <dbReference type="EMBL" id="AXK79525.1"/>
    </source>
</evidence>
<dbReference type="AlphaFoldDB" id="A0A345ZRH8"/>
<protein>
    <submittedName>
        <fullName evidence="1">Uncharacterized protein</fullName>
    </submittedName>
</protein>
<keyword evidence="2" id="KW-1185">Reference proteome</keyword>
<dbReference type="Proteomes" id="UP000254889">
    <property type="component" value="Chromosome"/>
</dbReference>
<evidence type="ECO:0000313" key="2">
    <source>
        <dbReference type="Proteomes" id="UP000254889"/>
    </source>
</evidence>
<accession>A0A345ZRH8</accession>
<reference evidence="1 2" key="1">
    <citation type="submission" date="2018-07" db="EMBL/GenBank/DDBJ databases">
        <authorList>
            <person name="Quirk P.G."/>
            <person name="Krulwich T.A."/>
        </authorList>
    </citation>
    <scope>NUCLEOTIDE SEQUENCE [LARGE SCALE GENOMIC DNA]</scope>
    <source>
        <strain evidence="1 2">CC-BB4</strain>
    </source>
</reference>
<dbReference type="KEGG" id="ptaw:DW352_02720"/>
<gene>
    <name evidence="1" type="ORF">DW352_02720</name>
</gene>
<dbReference type="InterPro" id="IPR011990">
    <property type="entry name" value="TPR-like_helical_dom_sf"/>
</dbReference>
<dbReference type="EMBL" id="CP031417">
    <property type="protein sequence ID" value="AXK79525.1"/>
    <property type="molecule type" value="Genomic_DNA"/>
</dbReference>
<organism evidence="1 2">
    <name type="scientific">Pseudolabrys taiwanensis</name>
    <dbReference type="NCBI Taxonomy" id="331696"/>
    <lineage>
        <taxon>Bacteria</taxon>
        <taxon>Pseudomonadati</taxon>
        <taxon>Pseudomonadota</taxon>
        <taxon>Alphaproteobacteria</taxon>
        <taxon>Hyphomicrobiales</taxon>
        <taxon>Xanthobacteraceae</taxon>
        <taxon>Pseudolabrys</taxon>
    </lineage>
</organism>